<comment type="similarity">
    <text evidence="6 18">Belongs to the sugar phosphate cyclases superfamily. Dehydroquinate synthase family.</text>
</comment>
<evidence type="ECO:0000256" key="4">
    <source>
        <dbReference type="ARBA" id="ARBA00004496"/>
    </source>
</evidence>
<reference evidence="21" key="1">
    <citation type="submission" date="2021-04" db="EMBL/GenBank/DDBJ databases">
        <authorList>
            <person name="Hornung B."/>
        </authorList>
    </citation>
    <scope>NUCLEOTIDE SEQUENCE</scope>
    <source>
        <strain evidence="21">G5G6</strain>
    </source>
</reference>
<keyword evidence="10 18" id="KW-0028">Amino-acid biosynthesis</keyword>
<evidence type="ECO:0000256" key="11">
    <source>
        <dbReference type="ARBA" id="ARBA00022723"/>
    </source>
</evidence>
<dbReference type="NCBIfam" id="TIGR01357">
    <property type="entry name" value="aroB"/>
    <property type="match status" value="1"/>
</dbReference>
<dbReference type="InterPro" id="IPR016037">
    <property type="entry name" value="DHQ_synth_AroB"/>
</dbReference>
<dbReference type="HAMAP" id="MF_00110">
    <property type="entry name" value="DHQ_synthase"/>
    <property type="match status" value="1"/>
</dbReference>
<comment type="function">
    <text evidence="3 18">Catalyzes the conversion of 3-deoxy-D-arabino-heptulosonate 7-phosphate (DAHP) to dehydroquinate (DHQ).</text>
</comment>
<dbReference type="GO" id="GO:0008652">
    <property type="term" value="P:amino acid biosynthetic process"/>
    <property type="evidence" value="ECO:0007669"/>
    <property type="project" value="UniProtKB-KW"/>
</dbReference>
<dbReference type="Gene3D" id="3.40.50.1970">
    <property type="match status" value="1"/>
</dbReference>
<comment type="subcellular location">
    <subcellularLocation>
        <location evidence="4 18">Cytoplasm</location>
    </subcellularLocation>
</comment>
<feature type="binding site" evidence="18">
    <location>
        <begin position="129"/>
        <end position="130"/>
    </location>
    <ligand>
        <name>NAD(+)</name>
        <dbReference type="ChEBI" id="CHEBI:57540"/>
    </ligand>
</feature>
<feature type="domain" description="3-dehydroquinate synthase N-terminal" evidence="19">
    <location>
        <begin position="67"/>
        <end position="179"/>
    </location>
</feature>
<dbReference type="PANTHER" id="PTHR43622:SF7">
    <property type="entry name" value="3-DEHYDROQUINATE SYNTHASE, CHLOROPLASTIC"/>
    <property type="match status" value="1"/>
</dbReference>
<dbReference type="Pfam" id="PF24621">
    <property type="entry name" value="DHQS_C"/>
    <property type="match status" value="1"/>
</dbReference>
<dbReference type="PANTHER" id="PTHR43622">
    <property type="entry name" value="3-DEHYDROQUINATE SYNTHASE"/>
    <property type="match status" value="1"/>
</dbReference>
<dbReference type="GO" id="GO:0003856">
    <property type="term" value="F:3-dehydroquinate synthase activity"/>
    <property type="evidence" value="ECO:0007669"/>
    <property type="project" value="UniProtKB-UniRule"/>
</dbReference>
<dbReference type="Gene3D" id="1.20.1090.10">
    <property type="entry name" value="Dehydroquinate synthase-like - alpha domain"/>
    <property type="match status" value="1"/>
</dbReference>
<accession>A0A916J863</accession>
<dbReference type="InterPro" id="IPR030960">
    <property type="entry name" value="DHQS/DOIS_N"/>
</dbReference>
<evidence type="ECO:0000256" key="2">
    <source>
        <dbReference type="ARBA" id="ARBA00001911"/>
    </source>
</evidence>
<keyword evidence="13 18" id="KW-0862">Zinc</keyword>
<keyword evidence="11 18" id="KW-0479">Metal-binding</keyword>
<feature type="binding site" evidence="18">
    <location>
        <position position="267"/>
    </location>
    <ligand>
        <name>Zn(2+)</name>
        <dbReference type="ChEBI" id="CHEBI:29105"/>
    </ligand>
</feature>
<dbReference type="RefSeq" id="WP_220636749.1">
    <property type="nucleotide sequence ID" value="NZ_CAJQUM010000001.1"/>
</dbReference>
<feature type="binding site" evidence="18">
    <location>
        <begin position="105"/>
        <end position="109"/>
    </location>
    <ligand>
        <name>NAD(+)</name>
        <dbReference type="ChEBI" id="CHEBI:57540"/>
    </ligand>
</feature>
<dbReference type="GO" id="GO:0005737">
    <property type="term" value="C:cytoplasm"/>
    <property type="evidence" value="ECO:0007669"/>
    <property type="project" value="UniProtKB-SubCell"/>
</dbReference>
<evidence type="ECO:0000256" key="13">
    <source>
        <dbReference type="ARBA" id="ARBA00022833"/>
    </source>
</evidence>
<dbReference type="FunFam" id="3.40.50.1970:FF:000001">
    <property type="entry name" value="3-dehydroquinate synthase"/>
    <property type="match status" value="1"/>
</dbReference>
<evidence type="ECO:0000256" key="12">
    <source>
        <dbReference type="ARBA" id="ARBA00022741"/>
    </source>
</evidence>
<feature type="binding site" evidence="18">
    <location>
        <position position="142"/>
    </location>
    <ligand>
        <name>NAD(+)</name>
        <dbReference type="ChEBI" id="CHEBI:57540"/>
    </ligand>
</feature>
<comment type="caution">
    <text evidence="21">The sequence shown here is derived from an EMBL/GenBank/DDBJ whole genome shotgun (WGS) entry which is preliminary data.</text>
</comment>
<keyword evidence="17 18" id="KW-0170">Cobalt</keyword>
<feature type="binding site" evidence="18">
    <location>
        <position position="184"/>
    </location>
    <ligand>
        <name>Zn(2+)</name>
        <dbReference type="ChEBI" id="CHEBI:29105"/>
    </ligand>
</feature>
<evidence type="ECO:0000259" key="19">
    <source>
        <dbReference type="Pfam" id="PF01761"/>
    </source>
</evidence>
<proteinExistence type="inferred from homology"/>
<organism evidence="21 22">
    <name type="scientific">Georgfuchsia toluolica</name>
    <dbReference type="NCBI Taxonomy" id="424218"/>
    <lineage>
        <taxon>Bacteria</taxon>
        <taxon>Pseudomonadati</taxon>
        <taxon>Pseudomonadota</taxon>
        <taxon>Betaproteobacteria</taxon>
        <taxon>Nitrosomonadales</taxon>
        <taxon>Sterolibacteriaceae</taxon>
        <taxon>Georgfuchsia</taxon>
    </lineage>
</organism>
<dbReference type="EC" id="4.2.3.4" evidence="7 18"/>
<keyword evidence="16 18" id="KW-0456">Lyase</keyword>
<evidence type="ECO:0000256" key="15">
    <source>
        <dbReference type="ARBA" id="ARBA00023141"/>
    </source>
</evidence>
<evidence type="ECO:0000256" key="6">
    <source>
        <dbReference type="ARBA" id="ARBA00005412"/>
    </source>
</evidence>
<dbReference type="GO" id="GO:0009073">
    <property type="term" value="P:aromatic amino acid family biosynthetic process"/>
    <property type="evidence" value="ECO:0007669"/>
    <property type="project" value="UniProtKB-KW"/>
</dbReference>
<dbReference type="CDD" id="cd08195">
    <property type="entry name" value="DHQS"/>
    <property type="match status" value="1"/>
</dbReference>
<evidence type="ECO:0000256" key="7">
    <source>
        <dbReference type="ARBA" id="ARBA00013031"/>
    </source>
</evidence>
<dbReference type="GO" id="GO:0000166">
    <property type="term" value="F:nucleotide binding"/>
    <property type="evidence" value="ECO:0007669"/>
    <property type="project" value="UniProtKB-KW"/>
</dbReference>
<dbReference type="SUPFAM" id="SSF56796">
    <property type="entry name" value="Dehydroquinate synthase-like"/>
    <property type="match status" value="1"/>
</dbReference>
<evidence type="ECO:0000256" key="9">
    <source>
        <dbReference type="ARBA" id="ARBA00022490"/>
    </source>
</evidence>
<dbReference type="InterPro" id="IPR050071">
    <property type="entry name" value="Dehydroquinate_synthase"/>
</dbReference>
<dbReference type="GO" id="GO:0009423">
    <property type="term" value="P:chorismate biosynthetic process"/>
    <property type="evidence" value="ECO:0007669"/>
    <property type="project" value="UniProtKB-UniRule"/>
</dbReference>
<dbReference type="GO" id="GO:0046872">
    <property type="term" value="F:metal ion binding"/>
    <property type="evidence" value="ECO:0007669"/>
    <property type="project" value="UniProtKB-KW"/>
</dbReference>
<keyword evidence="22" id="KW-1185">Reference proteome</keyword>
<evidence type="ECO:0000313" key="21">
    <source>
        <dbReference type="EMBL" id="CAG4884957.1"/>
    </source>
</evidence>
<keyword evidence="12 18" id="KW-0547">Nucleotide-binding</keyword>
<evidence type="ECO:0000256" key="14">
    <source>
        <dbReference type="ARBA" id="ARBA00023027"/>
    </source>
</evidence>
<evidence type="ECO:0000256" key="17">
    <source>
        <dbReference type="ARBA" id="ARBA00023285"/>
    </source>
</evidence>
<dbReference type="InterPro" id="IPR030963">
    <property type="entry name" value="DHQ_synth_fam"/>
</dbReference>
<evidence type="ECO:0000259" key="20">
    <source>
        <dbReference type="Pfam" id="PF24621"/>
    </source>
</evidence>
<feature type="binding site" evidence="18">
    <location>
        <begin position="71"/>
        <end position="76"/>
    </location>
    <ligand>
        <name>NAD(+)</name>
        <dbReference type="ChEBI" id="CHEBI:57540"/>
    </ligand>
</feature>
<evidence type="ECO:0000256" key="8">
    <source>
        <dbReference type="ARBA" id="ARBA00017684"/>
    </source>
</evidence>
<comment type="pathway">
    <text evidence="5 18">Metabolic intermediate biosynthesis; chorismate biosynthesis; chorismate from D-erythrose 4-phosphate and phosphoenolpyruvate: step 2/7.</text>
</comment>
<sequence length="372" mass="39860">MHALEVSLGDRSYPILIGPGLYAATALMVDHFVGKRVAIVTNETIAPLYLAPLTNALRDLGLSVVEIVLPDGETYKTGNTLDRIYDALMRERCDRSTTLIALGGGVIGDMCGYAAATYQRGVPFIQIPTTLLAQVDSSVGGKTGINHPLGKNMIGAFWQPKLVLADTDTLNTLPARELSAGLAEVIKYGLIRDYAFFEWLEDNMDRLVSCDPDALTYAIERSCANKAEVVAGDERETAKEGGRALLNLGHTFGHAIETALGYGTWLHGEAVATGMLMAAQLSAHLGWLASSDVARIGDLLARARLPLKAPRLGAEKYFDLMGHDKKNIGGRLRLVLLKRIGEAITTSAIEPGDVLAAIAACCADQKEPSRDG</sequence>
<name>A0A916J863_9PROT</name>
<evidence type="ECO:0000256" key="5">
    <source>
        <dbReference type="ARBA" id="ARBA00004661"/>
    </source>
</evidence>
<dbReference type="AlphaFoldDB" id="A0A916J863"/>
<dbReference type="Pfam" id="PF01761">
    <property type="entry name" value="DHQ_synthase"/>
    <property type="match status" value="1"/>
</dbReference>
<keyword evidence="14 18" id="KW-0520">NAD</keyword>
<evidence type="ECO:0000256" key="1">
    <source>
        <dbReference type="ARBA" id="ARBA00001393"/>
    </source>
</evidence>
<dbReference type="InterPro" id="IPR056179">
    <property type="entry name" value="DHQS_C"/>
</dbReference>
<evidence type="ECO:0000313" key="22">
    <source>
        <dbReference type="Proteomes" id="UP000742786"/>
    </source>
</evidence>
<evidence type="ECO:0000256" key="3">
    <source>
        <dbReference type="ARBA" id="ARBA00003485"/>
    </source>
</evidence>
<evidence type="ECO:0000256" key="18">
    <source>
        <dbReference type="HAMAP-Rule" id="MF_00110"/>
    </source>
</evidence>
<feature type="binding site" evidence="18">
    <location>
        <position position="151"/>
    </location>
    <ligand>
        <name>NAD(+)</name>
        <dbReference type="ChEBI" id="CHEBI:57540"/>
    </ligand>
</feature>
<comment type="catalytic activity">
    <reaction evidence="1 18">
        <text>7-phospho-2-dehydro-3-deoxy-D-arabino-heptonate = 3-dehydroquinate + phosphate</text>
        <dbReference type="Rhea" id="RHEA:21968"/>
        <dbReference type="ChEBI" id="CHEBI:32364"/>
        <dbReference type="ChEBI" id="CHEBI:43474"/>
        <dbReference type="ChEBI" id="CHEBI:58394"/>
        <dbReference type="EC" id="4.2.3.4"/>
    </reaction>
</comment>
<protein>
    <recommendedName>
        <fullName evidence="8 18">3-dehydroquinate synthase</fullName>
        <shortName evidence="18">DHQS</shortName>
        <ecNumber evidence="7 18">4.2.3.4</ecNumber>
    </recommendedName>
</protein>
<keyword evidence="9 18" id="KW-0963">Cytoplasm</keyword>
<dbReference type="FunFam" id="1.20.1090.10:FF:000002">
    <property type="entry name" value="3-dehydroquinate synthase"/>
    <property type="match status" value="1"/>
</dbReference>
<gene>
    <name evidence="18 21" type="primary">aroB</name>
    <name evidence="21" type="ORF">GTOL_12840</name>
</gene>
<dbReference type="Proteomes" id="UP000742786">
    <property type="component" value="Unassembled WGS sequence"/>
</dbReference>
<comment type="cofactor">
    <cofactor evidence="18">
        <name>Co(2+)</name>
        <dbReference type="ChEBI" id="CHEBI:48828"/>
    </cofactor>
    <cofactor evidence="18">
        <name>Zn(2+)</name>
        <dbReference type="ChEBI" id="CHEBI:29105"/>
    </cofactor>
    <text evidence="18">Binds 1 divalent metal cation per subunit. Can use either Co(2+) or Zn(2+).</text>
</comment>
<feature type="binding site" evidence="18">
    <location>
        <begin position="169"/>
        <end position="172"/>
    </location>
    <ligand>
        <name>NAD(+)</name>
        <dbReference type="ChEBI" id="CHEBI:57540"/>
    </ligand>
</feature>
<evidence type="ECO:0000256" key="16">
    <source>
        <dbReference type="ARBA" id="ARBA00023239"/>
    </source>
</evidence>
<dbReference type="PIRSF" id="PIRSF001455">
    <property type="entry name" value="DHQ_synth"/>
    <property type="match status" value="1"/>
</dbReference>
<evidence type="ECO:0000256" key="10">
    <source>
        <dbReference type="ARBA" id="ARBA00022605"/>
    </source>
</evidence>
<comment type="cofactor">
    <cofactor evidence="2 18">
        <name>NAD(+)</name>
        <dbReference type="ChEBI" id="CHEBI:57540"/>
    </cofactor>
</comment>
<dbReference type="EMBL" id="CAJQUM010000001">
    <property type="protein sequence ID" value="CAG4884957.1"/>
    <property type="molecule type" value="Genomic_DNA"/>
</dbReference>
<feature type="binding site" evidence="18">
    <location>
        <position position="250"/>
    </location>
    <ligand>
        <name>Zn(2+)</name>
        <dbReference type="ChEBI" id="CHEBI:29105"/>
    </ligand>
</feature>
<keyword evidence="15 18" id="KW-0057">Aromatic amino acid biosynthesis</keyword>
<feature type="domain" description="3-dehydroquinate synthase C-terminal" evidence="20">
    <location>
        <begin position="181"/>
        <end position="327"/>
    </location>
</feature>